<comment type="caution">
    <text evidence="2">The sequence shown here is derived from an EMBL/GenBank/DDBJ whole genome shotgun (WGS) entry which is preliminary data.</text>
</comment>
<dbReference type="Proteomes" id="UP000248925">
    <property type="component" value="Unassembled WGS sequence"/>
</dbReference>
<accession>A0A2W4E5E6</accession>
<evidence type="ECO:0000313" key="3">
    <source>
        <dbReference type="Proteomes" id="UP000248925"/>
    </source>
</evidence>
<protein>
    <submittedName>
        <fullName evidence="2">Uncharacterized protein</fullName>
    </submittedName>
</protein>
<evidence type="ECO:0000313" key="2">
    <source>
        <dbReference type="EMBL" id="PZM10736.1"/>
    </source>
</evidence>
<evidence type="ECO:0000256" key="1">
    <source>
        <dbReference type="SAM" id="MobiDB-lite"/>
    </source>
</evidence>
<feature type="region of interest" description="Disordered" evidence="1">
    <location>
        <begin position="80"/>
        <end position="126"/>
    </location>
</feature>
<dbReference type="RefSeq" id="WP_111162403.1">
    <property type="nucleotide sequence ID" value="NZ_PCDP01000045.1"/>
</dbReference>
<name>A0A2W4E5E6_9HYPH</name>
<keyword evidence="3" id="KW-1185">Reference proteome</keyword>
<organism evidence="2 3">
    <name type="scientific">Rhizobium tubonense</name>
    <dbReference type="NCBI Taxonomy" id="484088"/>
    <lineage>
        <taxon>Bacteria</taxon>
        <taxon>Pseudomonadati</taxon>
        <taxon>Pseudomonadota</taxon>
        <taxon>Alphaproteobacteria</taxon>
        <taxon>Hyphomicrobiales</taxon>
        <taxon>Rhizobiaceae</taxon>
        <taxon>Rhizobium/Agrobacterium group</taxon>
        <taxon>Rhizobium</taxon>
    </lineage>
</organism>
<gene>
    <name evidence="2" type="ORF">CPY51_22080</name>
</gene>
<sequence>MRHVNDNGFAERRKAAAEAKKLLLKKFETAPKADDPEMVAKRAEREAISAARELRRAERERLKQEANERQLAEAAALTEAATAAERADAEARESAAKDRIARVIADEAERKAERDRRYAARKARQR</sequence>
<reference evidence="2 3" key="1">
    <citation type="journal article" date="2018" name="Sci. Rep.">
        <title>Rhizobium tumorigenes sp. nov., a novel plant tumorigenic bacterium isolated from cane gall tumors on thornless blackberry.</title>
        <authorList>
            <person name="Kuzmanovi N."/>
            <person name="Smalla K."/>
            <person name="Gronow S."/>
            <person name="PuBawska J."/>
        </authorList>
    </citation>
    <scope>NUCLEOTIDE SEQUENCE [LARGE SCALE GENOMIC DNA]</scope>
    <source>
        <strain evidence="2 3">CCBAU 85046</strain>
    </source>
</reference>
<dbReference type="EMBL" id="PCDP01000045">
    <property type="protein sequence ID" value="PZM10736.1"/>
    <property type="molecule type" value="Genomic_DNA"/>
</dbReference>
<dbReference type="InterPro" id="IPR045510">
    <property type="entry name" value="DUF6481"/>
</dbReference>
<proteinExistence type="predicted"/>
<dbReference type="Pfam" id="PF20089">
    <property type="entry name" value="DUF6481"/>
    <property type="match status" value="1"/>
</dbReference>
<dbReference type="AlphaFoldDB" id="A0A2W4E5E6"/>
<feature type="compositionally biased region" description="Basic and acidic residues" evidence="1">
    <location>
        <begin position="85"/>
        <end position="118"/>
    </location>
</feature>